<evidence type="ECO:0000256" key="6">
    <source>
        <dbReference type="ARBA" id="ARBA00023136"/>
    </source>
</evidence>
<feature type="transmembrane region" description="Helical" evidence="7">
    <location>
        <begin position="12"/>
        <end position="34"/>
    </location>
</feature>
<feature type="transmembrane region" description="Helical" evidence="7">
    <location>
        <begin position="46"/>
        <end position="65"/>
    </location>
</feature>
<feature type="transmembrane region" description="Helical" evidence="7">
    <location>
        <begin position="77"/>
        <end position="94"/>
    </location>
</feature>
<keyword evidence="5 7" id="KW-1133">Transmembrane helix</keyword>
<reference evidence="8 9" key="1">
    <citation type="submission" date="2024-01" db="EMBL/GenBank/DDBJ databases">
        <title>The complete chloroplast genome sequence of Lithospermum erythrorhizon: insights into the phylogenetic relationship among Boraginaceae species and the maternal lineages of purple gromwells.</title>
        <authorList>
            <person name="Okada T."/>
            <person name="Watanabe K."/>
        </authorList>
    </citation>
    <scope>NUCLEOTIDE SEQUENCE [LARGE SCALE GENOMIC DNA]</scope>
</reference>
<dbReference type="Proteomes" id="UP001454036">
    <property type="component" value="Unassembled WGS sequence"/>
</dbReference>
<dbReference type="AlphaFoldDB" id="A0AAV3PLR4"/>
<keyword evidence="4 7" id="KW-0812">Transmembrane</keyword>
<organism evidence="8 9">
    <name type="scientific">Lithospermum erythrorhizon</name>
    <name type="common">Purple gromwell</name>
    <name type="synonym">Lithospermum officinale var. erythrorhizon</name>
    <dbReference type="NCBI Taxonomy" id="34254"/>
    <lineage>
        <taxon>Eukaryota</taxon>
        <taxon>Viridiplantae</taxon>
        <taxon>Streptophyta</taxon>
        <taxon>Embryophyta</taxon>
        <taxon>Tracheophyta</taxon>
        <taxon>Spermatophyta</taxon>
        <taxon>Magnoliopsida</taxon>
        <taxon>eudicotyledons</taxon>
        <taxon>Gunneridae</taxon>
        <taxon>Pentapetalae</taxon>
        <taxon>asterids</taxon>
        <taxon>lamiids</taxon>
        <taxon>Boraginales</taxon>
        <taxon>Boraginaceae</taxon>
        <taxon>Boraginoideae</taxon>
        <taxon>Lithospermeae</taxon>
        <taxon>Lithospermum</taxon>
    </lineage>
</organism>
<evidence type="ECO:0000313" key="9">
    <source>
        <dbReference type="Proteomes" id="UP001454036"/>
    </source>
</evidence>
<evidence type="ECO:0008006" key="10">
    <source>
        <dbReference type="Google" id="ProtNLM"/>
    </source>
</evidence>
<feature type="transmembrane region" description="Helical" evidence="7">
    <location>
        <begin position="283"/>
        <end position="300"/>
    </location>
</feature>
<keyword evidence="3" id="KW-0813">Transport</keyword>
<gene>
    <name evidence="8" type="ORF">LIER_10550</name>
</gene>
<name>A0AAV3PLR4_LITER</name>
<dbReference type="Pfam" id="PF06027">
    <property type="entry name" value="SLC35F"/>
    <property type="match status" value="1"/>
</dbReference>
<evidence type="ECO:0000256" key="2">
    <source>
        <dbReference type="ARBA" id="ARBA00007863"/>
    </source>
</evidence>
<comment type="subcellular location">
    <subcellularLocation>
        <location evidence="1">Membrane</location>
        <topology evidence="1">Multi-pass membrane protein</topology>
    </subcellularLocation>
</comment>
<evidence type="ECO:0000256" key="4">
    <source>
        <dbReference type="ARBA" id="ARBA00022692"/>
    </source>
</evidence>
<feature type="transmembrane region" description="Helical" evidence="7">
    <location>
        <begin position="190"/>
        <end position="208"/>
    </location>
</feature>
<comment type="caution">
    <text evidence="8">The sequence shown here is derived from an EMBL/GenBank/DDBJ whole genome shotgun (WGS) entry which is preliminary data.</text>
</comment>
<evidence type="ECO:0000313" key="8">
    <source>
        <dbReference type="EMBL" id="GAA0151946.1"/>
    </source>
</evidence>
<keyword evidence="9" id="KW-1185">Reference proteome</keyword>
<accession>A0AAV3PLR4</accession>
<sequence>MDVKKLENEPNWLKGLYALLLGQLVALLLSLISFSASLVASFGVDAPLSLSFTSYLALALVYGSILIHKKQKLLVPWYWYLAISFADVQGNFFYNKSYQYTSITSVTLLDSWTIAWVIVLTWLFLGTRYTSRQFFGAAICLLGLGAVLLSDAGVSGGGGSKPLLGDVLVIGGTFGFAISNVGEEFCVKKANVVEAISMIGLFGMLVTACETVVLERKYLQSIEWSTELILAFVGYAVSSFLFYSLVPLVLKLSGSTLFNLSLLTSDMWAVVIRIFFYKQQVDWLYYLAFALVVIGLFIYSKVGEKEDISSPASEGGLTPSYHLIDEENTEA</sequence>
<dbReference type="InterPro" id="IPR009262">
    <property type="entry name" value="SLC35_F1/F2/F6"/>
</dbReference>
<feature type="transmembrane region" description="Helical" evidence="7">
    <location>
        <begin position="100"/>
        <end position="125"/>
    </location>
</feature>
<dbReference type="PANTHER" id="PTHR14233:SF18">
    <property type="entry name" value="OS05G0444300 PROTEIN"/>
    <property type="match status" value="1"/>
</dbReference>
<dbReference type="SUPFAM" id="SSF103481">
    <property type="entry name" value="Multidrug resistance efflux transporter EmrE"/>
    <property type="match status" value="1"/>
</dbReference>
<dbReference type="InterPro" id="IPR037185">
    <property type="entry name" value="EmrE-like"/>
</dbReference>
<comment type="similarity">
    <text evidence="2">Belongs to the SLC35F solute transporter family.</text>
</comment>
<dbReference type="GO" id="GO:0016020">
    <property type="term" value="C:membrane"/>
    <property type="evidence" value="ECO:0007669"/>
    <property type="project" value="UniProtKB-SubCell"/>
</dbReference>
<proteinExistence type="inferred from homology"/>
<evidence type="ECO:0000256" key="1">
    <source>
        <dbReference type="ARBA" id="ARBA00004141"/>
    </source>
</evidence>
<feature type="transmembrane region" description="Helical" evidence="7">
    <location>
        <begin position="134"/>
        <end position="154"/>
    </location>
</feature>
<feature type="transmembrane region" description="Helical" evidence="7">
    <location>
        <begin position="257"/>
        <end position="277"/>
    </location>
</feature>
<protein>
    <recommendedName>
        <fullName evidence="10">Solute carrier family 35 member F1</fullName>
    </recommendedName>
</protein>
<evidence type="ECO:0000256" key="5">
    <source>
        <dbReference type="ARBA" id="ARBA00022989"/>
    </source>
</evidence>
<keyword evidence="6 7" id="KW-0472">Membrane</keyword>
<dbReference type="GO" id="GO:0022857">
    <property type="term" value="F:transmembrane transporter activity"/>
    <property type="evidence" value="ECO:0007669"/>
    <property type="project" value="InterPro"/>
</dbReference>
<dbReference type="InterPro" id="IPR052221">
    <property type="entry name" value="SLC35F_Transporter"/>
</dbReference>
<feature type="transmembrane region" description="Helical" evidence="7">
    <location>
        <begin position="228"/>
        <end position="250"/>
    </location>
</feature>
<dbReference type="PANTHER" id="PTHR14233">
    <property type="entry name" value="DUF914-RELATED"/>
    <property type="match status" value="1"/>
</dbReference>
<dbReference type="EMBL" id="BAABME010001884">
    <property type="protein sequence ID" value="GAA0151946.1"/>
    <property type="molecule type" value="Genomic_DNA"/>
</dbReference>
<evidence type="ECO:0000256" key="7">
    <source>
        <dbReference type="SAM" id="Phobius"/>
    </source>
</evidence>
<evidence type="ECO:0000256" key="3">
    <source>
        <dbReference type="ARBA" id="ARBA00022448"/>
    </source>
</evidence>